<name>A0A2C6MH30_9FIRM</name>
<dbReference type="GO" id="GO:0051782">
    <property type="term" value="P:negative regulation of cell division"/>
    <property type="evidence" value="ECO:0007669"/>
    <property type="project" value="TreeGrafter"/>
</dbReference>
<evidence type="ECO:0000259" key="3">
    <source>
        <dbReference type="Pfam" id="PF01656"/>
    </source>
</evidence>
<dbReference type="GO" id="GO:0009898">
    <property type="term" value="C:cytoplasmic side of plasma membrane"/>
    <property type="evidence" value="ECO:0007669"/>
    <property type="project" value="TreeGrafter"/>
</dbReference>
<protein>
    <submittedName>
        <fullName evidence="4">Chromosome partitioning ATPase</fullName>
    </submittedName>
</protein>
<dbReference type="OrthoDB" id="9816297at2"/>
<keyword evidence="5" id="KW-1185">Reference proteome</keyword>
<dbReference type="CDD" id="cd02038">
    <property type="entry name" value="FlhG-like"/>
    <property type="match status" value="1"/>
</dbReference>
<accession>A0A2C6MH30</accession>
<dbReference type="Gene3D" id="3.40.50.300">
    <property type="entry name" value="P-loop containing nucleotide triphosphate hydrolases"/>
    <property type="match status" value="1"/>
</dbReference>
<keyword evidence="1" id="KW-0547">Nucleotide-binding</keyword>
<dbReference type="InterPro" id="IPR025501">
    <property type="entry name" value="MinD_FleN"/>
</dbReference>
<feature type="domain" description="CobQ/CobB/MinD/ParA nucleotide binding" evidence="3">
    <location>
        <begin position="23"/>
        <end position="240"/>
    </location>
</feature>
<evidence type="ECO:0000256" key="1">
    <source>
        <dbReference type="ARBA" id="ARBA00022741"/>
    </source>
</evidence>
<proteinExistence type="predicted"/>
<dbReference type="GO" id="GO:0005524">
    <property type="term" value="F:ATP binding"/>
    <property type="evidence" value="ECO:0007669"/>
    <property type="project" value="UniProtKB-KW"/>
</dbReference>
<dbReference type="InterPro" id="IPR050625">
    <property type="entry name" value="ParA/MinD_ATPase"/>
</dbReference>
<dbReference type="AlphaFoldDB" id="A0A2C6MH30"/>
<comment type="caution">
    <text evidence="4">The sequence shown here is derived from an EMBL/GenBank/DDBJ whole genome shotgun (WGS) entry which is preliminary data.</text>
</comment>
<dbReference type="RefSeq" id="WP_099082520.1">
    <property type="nucleotide sequence ID" value="NZ_AWQQ01000037.1"/>
</dbReference>
<dbReference type="Pfam" id="PF01656">
    <property type="entry name" value="CbiA"/>
    <property type="match status" value="1"/>
</dbReference>
<reference evidence="4 5" key="1">
    <citation type="submission" date="2013-09" db="EMBL/GenBank/DDBJ databases">
        <title>Biodegradation of hydrocarbons in the deep terrestrial subsurface : characterization of a microbial consortium composed of two Desulfotomaculum species originating from a deep geological formation.</title>
        <authorList>
            <person name="Aullo T."/>
            <person name="Berlendis S."/>
            <person name="Lascourreges J.-F."/>
            <person name="Dessort D."/>
            <person name="Saint-Laurent S."/>
            <person name="Schraauwers B."/>
            <person name="Mas J."/>
            <person name="Magot M."/>
            <person name="Ranchou-Peyruse A."/>
        </authorList>
    </citation>
    <scope>NUCLEOTIDE SEQUENCE [LARGE SCALE GENOMIC DNA]</scope>
    <source>
        <strain evidence="4 5">Bs107</strain>
    </source>
</reference>
<evidence type="ECO:0000313" key="5">
    <source>
        <dbReference type="Proteomes" id="UP000222564"/>
    </source>
</evidence>
<dbReference type="GO" id="GO:0016887">
    <property type="term" value="F:ATP hydrolysis activity"/>
    <property type="evidence" value="ECO:0007669"/>
    <property type="project" value="TreeGrafter"/>
</dbReference>
<dbReference type="PIRSF" id="PIRSF003092">
    <property type="entry name" value="MinD"/>
    <property type="match status" value="1"/>
</dbReference>
<organism evidence="4 5">
    <name type="scientific">Desulforamulus profundi</name>
    <dbReference type="NCBI Taxonomy" id="1383067"/>
    <lineage>
        <taxon>Bacteria</taxon>
        <taxon>Bacillati</taxon>
        <taxon>Bacillota</taxon>
        <taxon>Clostridia</taxon>
        <taxon>Eubacteriales</taxon>
        <taxon>Peptococcaceae</taxon>
        <taxon>Desulforamulus</taxon>
    </lineage>
</organism>
<evidence type="ECO:0000313" key="4">
    <source>
        <dbReference type="EMBL" id="PHJ39045.1"/>
    </source>
</evidence>
<dbReference type="PANTHER" id="PTHR43384:SF4">
    <property type="entry name" value="CELLULOSE BIOSYNTHESIS PROTEIN BCSQ-RELATED"/>
    <property type="match status" value="1"/>
</dbReference>
<dbReference type="EMBL" id="AWQQ01000037">
    <property type="protein sequence ID" value="PHJ39045.1"/>
    <property type="molecule type" value="Genomic_DNA"/>
</dbReference>
<dbReference type="Proteomes" id="UP000222564">
    <property type="component" value="Unassembled WGS sequence"/>
</dbReference>
<dbReference type="PANTHER" id="PTHR43384">
    <property type="entry name" value="SEPTUM SITE-DETERMINING PROTEIN MIND HOMOLOG, CHLOROPLASTIC-RELATED"/>
    <property type="match status" value="1"/>
</dbReference>
<gene>
    <name evidence="4" type="ORF">P378_06070</name>
</gene>
<evidence type="ECO:0000256" key="2">
    <source>
        <dbReference type="ARBA" id="ARBA00022840"/>
    </source>
</evidence>
<dbReference type="InterPro" id="IPR033875">
    <property type="entry name" value="FlhG"/>
</dbReference>
<dbReference type="GO" id="GO:0005829">
    <property type="term" value="C:cytosol"/>
    <property type="evidence" value="ECO:0007669"/>
    <property type="project" value="TreeGrafter"/>
</dbReference>
<dbReference type="InterPro" id="IPR002586">
    <property type="entry name" value="CobQ/CobB/MinD/ParA_Nub-bd_dom"/>
</dbReference>
<dbReference type="SUPFAM" id="SSF52540">
    <property type="entry name" value="P-loop containing nucleoside triphosphate hydrolases"/>
    <property type="match status" value="1"/>
</dbReference>
<sequence length="286" mass="31105">MRSPDHNLLQTVNRRSDSGSRVIAVTSGKGGVGKSNLVVNLAVELNRRGYRVAIFDADLGMANAEVLLGIVPKYTLYDYLFNGKSIDEILASSPQGIEIISGGSGFVELANLDHQARKRLGRGLQELDRKFDFVLVDTGAGISRTVLGFVAAADEVIVVITPEPTSLTDAYGLIKVLSKYNVHNEMMVVVNRATDEREAQRTYQSMESATGQFLQVRLINLGYLPEDSTVVQAVKHQQPFIKMAPAAPASQNLAKIASHLISGREEEPMGIQGFFGKLIRLFGKGS</sequence>
<keyword evidence="2" id="KW-0067">ATP-binding</keyword>
<dbReference type="InterPro" id="IPR027417">
    <property type="entry name" value="P-loop_NTPase"/>
</dbReference>